<reference evidence="2" key="2">
    <citation type="submission" date="2021-04" db="EMBL/GenBank/DDBJ databases">
        <authorList>
            <person name="Gilroy R."/>
        </authorList>
    </citation>
    <scope>NUCLEOTIDE SEQUENCE</scope>
    <source>
        <strain evidence="2">2239</strain>
    </source>
</reference>
<evidence type="ECO:0000256" key="1">
    <source>
        <dbReference type="SAM" id="MobiDB-lite"/>
    </source>
</evidence>
<reference evidence="2" key="1">
    <citation type="journal article" date="2021" name="PeerJ">
        <title>Extensive microbial diversity within the chicken gut microbiome revealed by metagenomics and culture.</title>
        <authorList>
            <person name="Gilroy R."/>
            <person name="Ravi A."/>
            <person name="Getino M."/>
            <person name="Pursley I."/>
            <person name="Horton D.L."/>
            <person name="Alikhan N.F."/>
            <person name="Baker D."/>
            <person name="Gharbi K."/>
            <person name="Hall N."/>
            <person name="Watson M."/>
            <person name="Adriaenssens E.M."/>
            <person name="Foster-Nyarko E."/>
            <person name="Jarju S."/>
            <person name="Secka A."/>
            <person name="Antonio M."/>
            <person name="Oren A."/>
            <person name="Chaudhuri R.R."/>
            <person name="La Ragione R."/>
            <person name="Hildebrand F."/>
            <person name="Pallen M.J."/>
        </authorList>
    </citation>
    <scope>NUCLEOTIDE SEQUENCE</scope>
    <source>
        <strain evidence="2">2239</strain>
    </source>
</reference>
<dbReference type="AlphaFoldDB" id="A0A9D1V4H5"/>
<dbReference type="Proteomes" id="UP000824193">
    <property type="component" value="Unassembled WGS sequence"/>
</dbReference>
<name>A0A9D1V4H5_9FIRM</name>
<feature type="region of interest" description="Disordered" evidence="1">
    <location>
        <begin position="1"/>
        <end position="25"/>
    </location>
</feature>
<dbReference type="EMBL" id="DXFW01000020">
    <property type="protein sequence ID" value="HIX05900.1"/>
    <property type="molecule type" value="Genomic_DNA"/>
</dbReference>
<protein>
    <submittedName>
        <fullName evidence="2">Uncharacterized protein</fullName>
    </submittedName>
</protein>
<proteinExistence type="predicted"/>
<accession>A0A9D1V4H5</accession>
<evidence type="ECO:0000313" key="3">
    <source>
        <dbReference type="Proteomes" id="UP000824193"/>
    </source>
</evidence>
<comment type="caution">
    <text evidence="2">The sequence shown here is derived from an EMBL/GenBank/DDBJ whole genome shotgun (WGS) entry which is preliminary data.</text>
</comment>
<evidence type="ECO:0000313" key="2">
    <source>
        <dbReference type="EMBL" id="HIX05900.1"/>
    </source>
</evidence>
<gene>
    <name evidence="2" type="ORF">H9865_07355</name>
</gene>
<sequence>MAFERITDGDMRGKGNLGRPDTPGVDTAEMQRILDELPREVIVPAFNRLAEQLEAENAASALGASVPGSLPEGTPATVQGVLEAALQKSEAHHKRTDNPHAVTAAQTGAYTKEETEAAIGQRVVEIGAGDMARAIYDPAGEKRDVFAAIREAVSGAGHMEKAVYAAKGEAGAVDRALTADTALAADDGVKVYTHTKSGSVHDFAGTGSNGRVRMTADVEKGDTFTVNGVPATAWMGTEEAAPVMAGSPWNGRWLTFVLDGETINFEGGDGLTAGDKERLIPENIRTGVTIAKVTGSLLPSCKENSLACLWLRLYDNSNAPIQTNNVTEDSPISVKGTTITVERDFSAFVTKLPFANNTGGGASGIPEGQVSFEQGQTYSVSVSVPHGNNNMRGIVILFAING</sequence>
<feature type="compositionally biased region" description="Basic and acidic residues" evidence="1">
    <location>
        <begin position="1"/>
        <end position="13"/>
    </location>
</feature>
<organism evidence="2 3">
    <name type="scientific">Candidatus Allofournierella pullicola</name>
    <dbReference type="NCBI Taxonomy" id="2838596"/>
    <lineage>
        <taxon>Bacteria</taxon>
        <taxon>Bacillati</taxon>
        <taxon>Bacillota</taxon>
        <taxon>Clostridia</taxon>
        <taxon>Eubacteriales</taxon>
        <taxon>Oscillospiraceae</taxon>
        <taxon>Allofournierella</taxon>
    </lineage>
</organism>